<evidence type="ECO:0000256" key="4">
    <source>
        <dbReference type="ARBA" id="ARBA00022475"/>
    </source>
</evidence>
<feature type="transmembrane region" description="Helical" evidence="8">
    <location>
        <begin position="163"/>
        <end position="181"/>
    </location>
</feature>
<evidence type="ECO:0000256" key="2">
    <source>
        <dbReference type="ARBA" id="ARBA00009142"/>
    </source>
</evidence>
<gene>
    <name evidence="10" type="ORF">BECKFM1743A_GA0114220_105801</name>
    <name evidence="11" type="ORF">BECKFM1743B_GA0114221_105511</name>
    <name evidence="9" type="ORF">BECKFM1743C_GA0114222_105611</name>
</gene>
<dbReference type="InterPro" id="IPR052017">
    <property type="entry name" value="TSUP"/>
</dbReference>
<dbReference type="EMBL" id="CAADFL010000551">
    <property type="protein sequence ID" value="VFK18500.1"/>
    <property type="molecule type" value="Genomic_DNA"/>
</dbReference>
<dbReference type="InterPro" id="IPR002781">
    <property type="entry name" value="TM_pro_TauE-like"/>
</dbReference>
<name>A0A450TSJ0_9GAMM</name>
<protein>
    <recommendedName>
        <fullName evidence="8">Probable membrane transporter protein</fullName>
    </recommendedName>
</protein>
<evidence type="ECO:0000313" key="9">
    <source>
        <dbReference type="EMBL" id="VFJ70439.1"/>
    </source>
</evidence>
<dbReference type="EMBL" id="CAADFA010000561">
    <property type="protein sequence ID" value="VFJ70439.1"/>
    <property type="molecule type" value="Genomic_DNA"/>
</dbReference>
<evidence type="ECO:0000256" key="1">
    <source>
        <dbReference type="ARBA" id="ARBA00004651"/>
    </source>
</evidence>
<comment type="subcellular location">
    <subcellularLocation>
        <location evidence="1 8">Cell membrane</location>
        <topology evidence="1 8">Multi-pass membrane protein</topology>
    </subcellularLocation>
</comment>
<comment type="similarity">
    <text evidence="2 8">Belongs to the 4-toluene sulfonate uptake permease (TSUP) (TC 2.A.102) family.</text>
</comment>
<dbReference type="AlphaFoldDB" id="A0A450TSJ0"/>
<keyword evidence="3" id="KW-0813">Transport</keyword>
<evidence type="ECO:0000256" key="8">
    <source>
        <dbReference type="RuleBase" id="RU363041"/>
    </source>
</evidence>
<dbReference type="EMBL" id="CAADEZ010000580">
    <property type="protein sequence ID" value="VFJ71224.1"/>
    <property type="molecule type" value="Genomic_DNA"/>
</dbReference>
<reference evidence="10" key="1">
    <citation type="submission" date="2019-02" db="EMBL/GenBank/DDBJ databases">
        <authorList>
            <person name="Gruber-Vodicka R. H."/>
            <person name="Seah K. B. B."/>
        </authorList>
    </citation>
    <scope>NUCLEOTIDE SEQUENCE</scope>
    <source>
        <strain evidence="10">BECK_BZ163</strain>
        <strain evidence="11">BECK_BZ164</strain>
        <strain evidence="9">BECK_BZ165</strain>
    </source>
</reference>
<dbReference type="GO" id="GO:0005886">
    <property type="term" value="C:plasma membrane"/>
    <property type="evidence" value="ECO:0007669"/>
    <property type="project" value="UniProtKB-SubCell"/>
</dbReference>
<feature type="transmembrane region" description="Helical" evidence="8">
    <location>
        <begin position="70"/>
        <end position="92"/>
    </location>
</feature>
<accession>A0A450TSJ0</accession>
<feature type="transmembrane region" description="Helical" evidence="8">
    <location>
        <begin position="188"/>
        <end position="206"/>
    </location>
</feature>
<sequence>MIDLLALPSIWVVVIAAAILRAFTGFGFGLAAVPAFALFLTPTQSVVLSVSLTLAVGIQGWPQYRDKVSITALLPMSVFVVVGTILGTLLLIGLSLETFQLAIGVVTILACLILTLYHPRSRRGQPGLMWGTSLFSGLMNGAFAMPGPPIIVYTMATEPDPDISRAFLIMFLTFSSVVALASYGMYGLINLQSVYLFLFAYPAMYLGNRFGSRLFFRHGRRLYRRVALTTLFFIGLSVIGKALLKL</sequence>
<dbReference type="Pfam" id="PF01925">
    <property type="entry name" value="TauE"/>
    <property type="match status" value="1"/>
</dbReference>
<evidence type="ECO:0000313" key="10">
    <source>
        <dbReference type="EMBL" id="VFJ71224.1"/>
    </source>
</evidence>
<evidence type="ECO:0000256" key="3">
    <source>
        <dbReference type="ARBA" id="ARBA00022448"/>
    </source>
</evidence>
<feature type="transmembrane region" description="Helical" evidence="8">
    <location>
        <begin position="226"/>
        <end position="244"/>
    </location>
</feature>
<evidence type="ECO:0000256" key="7">
    <source>
        <dbReference type="ARBA" id="ARBA00023136"/>
    </source>
</evidence>
<evidence type="ECO:0000313" key="11">
    <source>
        <dbReference type="EMBL" id="VFK18500.1"/>
    </source>
</evidence>
<keyword evidence="5 8" id="KW-0812">Transmembrane</keyword>
<feature type="transmembrane region" description="Helical" evidence="8">
    <location>
        <begin position="129"/>
        <end position="151"/>
    </location>
</feature>
<evidence type="ECO:0000256" key="6">
    <source>
        <dbReference type="ARBA" id="ARBA00022989"/>
    </source>
</evidence>
<feature type="transmembrane region" description="Helical" evidence="8">
    <location>
        <begin position="32"/>
        <end position="58"/>
    </location>
</feature>
<dbReference type="PANTHER" id="PTHR30269:SF37">
    <property type="entry name" value="MEMBRANE TRANSPORTER PROTEIN"/>
    <property type="match status" value="1"/>
</dbReference>
<keyword evidence="7 8" id="KW-0472">Membrane</keyword>
<keyword evidence="4 8" id="KW-1003">Cell membrane</keyword>
<feature type="transmembrane region" description="Helical" evidence="8">
    <location>
        <begin position="98"/>
        <end position="117"/>
    </location>
</feature>
<evidence type="ECO:0000256" key="5">
    <source>
        <dbReference type="ARBA" id="ARBA00022692"/>
    </source>
</evidence>
<dbReference type="PANTHER" id="PTHR30269">
    <property type="entry name" value="TRANSMEMBRANE PROTEIN YFCA"/>
    <property type="match status" value="1"/>
</dbReference>
<organism evidence="10">
    <name type="scientific">Candidatus Kentrum sp. FM</name>
    <dbReference type="NCBI Taxonomy" id="2126340"/>
    <lineage>
        <taxon>Bacteria</taxon>
        <taxon>Pseudomonadati</taxon>
        <taxon>Pseudomonadota</taxon>
        <taxon>Gammaproteobacteria</taxon>
        <taxon>Candidatus Kentrum</taxon>
    </lineage>
</organism>
<proteinExistence type="inferred from homology"/>
<keyword evidence="6 8" id="KW-1133">Transmembrane helix</keyword>